<sequence>MSHCLLASASCPLSRCPLHVPRPSPACRLTGQPED</sequence>
<accession>A0A9P4YXW8</accession>
<name>A0A9P4YXW8_9HYPO</name>
<organism evidence="1 2">
    <name type="scientific">Geosmithia morbida</name>
    <dbReference type="NCBI Taxonomy" id="1094350"/>
    <lineage>
        <taxon>Eukaryota</taxon>
        <taxon>Fungi</taxon>
        <taxon>Dikarya</taxon>
        <taxon>Ascomycota</taxon>
        <taxon>Pezizomycotina</taxon>
        <taxon>Sordariomycetes</taxon>
        <taxon>Hypocreomycetidae</taxon>
        <taxon>Hypocreales</taxon>
        <taxon>Bionectriaceae</taxon>
        <taxon>Geosmithia</taxon>
    </lineage>
</organism>
<dbReference type="GeneID" id="55972629"/>
<comment type="caution">
    <text evidence="1">The sequence shown here is derived from an EMBL/GenBank/DDBJ whole genome shotgun (WGS) entry which is preliminary data.</text>
</comment>
<dbReference type="EMBL" id="JAANYQ010000006">
    <property type="protein sequence ID" value="KAF4123703.1"/>
    <property type="molecule type" value="Genomic_DNA"/>
</dbReference>
<keyword evidence="2" id="KW-1185">Reference proteome</keyword>
<proteinExistence type="predicted"/>
<protein>
    <submittedName>
        <fullName evidence="1">Uncharacterized protein</fullName>
    </submittedName>
</protein>
<dbReference type="Proteomes" id="UP000749293">
    <property type="component" value="Unassembled WGS sequence"/>
</dbReference>
<gene>
    <name evidence="1" type="ORF">GMORB2_6404</name>
</gene>
<reference evidence="1" key="1">
    <citation type="submission" date="2020-03" db="EMBL/GenBank/DDBJ databases">
        <title>Site-based positive gene gene selection in Geosmithia morbida across the United States reveals a broad range of putative effectors and factors for local host and environmental adapation.</title>
        <authorList>
            <person name="Onufrak A."/>
            <person name="Murdoch R.W."/>
            <person name="Gazis R."/>
            <person name="Huff M."/>
            <person name="Staton M."/>
            <person name="Klingeman W."/>
            <person name="Hadziabdic D."/>
        </authorList>
    </citation>
    <scope>NUCLEOTIDE SEQUENCE</scope>
    <source>
        <strain evidence="1">1262</strain>
    </source>
</reference>
<evidence type="ECO:0000313" key="2">
    <source>
        <dbReference type="Proteomes" id="UP000749293"/>
    </source>
</evidence>
<dbReference type="AlphaFoldDB" id="A0A9P4YXW8"/>
<evidence type="ECO:0000313" key="1">
    <source>
        <dbReference type="EMBL" id="KAF4123703.1"/>
    </source>
</evidence>
<dbReference type="RefSeq" id="XP_035322355.1">
    <property type="nucleotide sequence ID" value="XM_035468374.1"/>
</dbReference>